<reference evidence="13 17" key="4">
    <citation type="submission" date="2018-06" db="EMBL/GenBank/DDBJ databases">
        <authorList>
            <consortium name="Pathogen Informatics"/>
            <person name="Doyle S."/>
        </authorList>
    </citation>
    <scope>NUCLEOTIDE SEQUENCE [LARGE SCALE GENOMIC DNA]</scope>
    <source>
        <strain evidence="13 17">NCTC10764</strain>
    </source>
</reference>
<accession>A0A0D8WHD6</accession>
<evidence type="ECO:0000313" key="4">
    <source>
        <dbReference type="EMBL" id="EFH4959327.1"/>
    </source>
</evidence>
<evidence type="ECO:0000313" key="24">
    <source>
        <dbReference type="Proteomes" id="UP000543424"/>
    </source>
</evidence>
<evidence type="ECO:0000313" key="6">
    <source>
        <dbReference type="EMBL" id="HAJ0832417.1"/>
    </source>
</evidence>
<evidence type="ECO:0000313" key="12">
    <source>
        <dbReference type="EMBL" id="PWH58731.1"/>
    </source>
</evidence>
<reference evidence="14 19" key="7">
    <citation type="submission" date="2019-03" db="EMBL/GenBank/DDBJ databases">
        <authorList>
            <consortium name="Pathogen Informatics"/>
        </authorList>
    </citation>
    <scope>NUCLEOTIDE SEQUENCE [LARGE SCALE GENOMIC DNA]</scope>
    <source>
        <strain evidence="14 19">NCTC10974</strain>
    </source>
</reference>
<organism evidence="1 22">
    <name type="scientific">Escherichia coli</name>
    <dbReference type="NCBI Taxonomy" id="562"/>
    <lineage>
        <taxon>Bacteria</taxon>
        <taxon>Pseudomonadati</taxon>
        <taxon>Pseudomonadota</taxon>
        <taxon>Gammaproteobacteria</taxon>
        <taxon>Enterobacterales</taxon>
        <taxon>Enterobacteriaceae</taxon>
        <taxon>Escherichia</taxon>
    </lineage>
</organism>
<dbReference type="Proteomes" id="UP000528199">
    <property type="component" value="Unassembled WGS sequence"/>
</dbReference>
<dbReference type="RefSeq" id="WP_000146147.1">
    <property type="nucleotide sequence ID" value="NZ_AP017610.1"/>
</dbReference>
<dbReference type="InterPro" id="IPR022597">
    <property type="entry name" value="GhoS"/>
</dbReference>
<evidence type="ECO:0000313" key="10">
    <source>
        <dbReference type="EMBL" id="MTE89557.1"/>
    </source>
</evidence>
<dbReference type="Proteomes" id="UP000245761">
    <property type="component" value="Unassembled WGS sequence"/>
</dbReference>
<dbReference type="EMBL" id="MOKI01000008">
    <property type="protein sequence ID" value="OJR56091.1"/>
    <property type="molecule type" value="Genomic_DNA"/>
</dbReference>
<dbReference type="EMBL" id="DABGKQ010000002">
    <property type="protein sequence ID" value="HAJ5803406.1"/>
    <property type="molecule type" value="Genomic_DNA"/>
</dbReference>
<dbReference type="EMBL" id="WCEW01000011">
    <property type="protein sequence ID" value="MTE89557.1"/>
    <property type="molecule type" value="Genomic_DNA"/>
</dbReference>
<evidence type="ECO:0000313" key="25">
    <source>
        <dbReference type="Proteomes" id="UP000587626"/>
    </source>
</evidence>
<dbReference type="EMBL" id="JAWPMK010000001">
    <property type="protein sequence ID" value="MDW9348571.1"/>
    <property type="molecule type" value="Genomic_DNA"/>
</dbReference>
<dbReference type="Proteomes" id="UP000184277">
    <property type="component" value="Unassembled WGS sequence"/>
</dbReference>
<evidence type="ECO:0000313" key="2">
    <source>
        <dbReference type="EMBL" id="EFE8672546.1"/>
    </source>
</evidence>
<evidence type="ECO:0000313" key="21">
    <source>
        <dbReference type="Proteomes" id="UP000528199"/>
    </source>
</evidence>
<evidence type="ECO:0000313" key="8">
    <source>
        <dbReference type="EMBL" id="MDW9348571.1"/>
    </source>
</evidence>
<reference evidence="8" key="11">
    <citation type="submission" date="2023-10" db="EMBL/GenBank/DDBJ databases">
        <title>Draft Genome Sequence of a Shiga toxin-producing Escherichia coli strain from deer meat showing an IS-element integration in the B-subunit of the Shiga toxin Stx2b gene.</title>
        <authorList>
            <person name="Projahn M."/>
            <person name="Borowiak M."/>
        </authorList>
    </citation>
    <scope>NUCLEOTIDE SEQUENCE</scope>
    <source>
        <strain evidence="8">BfR-EC-18960</strain>
    </source>
</reference>
<dbReference type="EMBL" id="CAADJZ010000001">
    <property type="protein sequence ID" value="VFT69084.1"/>
    <property type="molecule type" value="Genomic_DNA"/>
</dbReference>
<dbReference type="EMBL" id="RNLZ01000001">
    <property type="protein sequence ID" value="MGE12021.1"/>
    <property type="molecule type" value="Genomic_DNA"/>
</dbReference>
<dbReference type="EMBL" id="UFZL01000001">
    <property type="protein sequence ID" value="STE55274.1"/>
    <property type="molecule type" value="Genomic_DNA"/>
</dbReference>
<reference evidence="12 16" key="3">
    <citation type="submission" date="2018-04" db="EMBL/GenBank/DDBJ databases">
        <title>Draft Genomic Sequencing Of Potential Extraintestinal Pathogenic Escherichia coli B8S56 Isolated from Retail Chicken Skin.</title>
        <authorList>
            <person name="Xu A."/>
            <person name="Tilman S."/>
            <person name="Wisser-Parker K."/>
            <person name="Scullen O.J."/>
            <person name="Sommers C."/>
        </authorList>
    </citation>
    <scope>NUCLEOTIDE SEQUENCE [LARGE SCALE GENOMIC DNA]</scope>
    <source>
        <strain evidence="12 16">B8S56</strain>
    </source>
</reference>
<evidence type="ECO:0000313" key="15">
    <source>
        <dbReference type="Proteomes" id="UP000184277"/>
    </source>
</evidence>
<name>A0A0D8WHD6_ECOLX</name>
<proteinExistence type="predicted"/>
<dbReference type="Proteomes" id="UP000531962">
    <property type="component" value="Unassembled WGS sequence"/>
</dbReference>
<evidence type="ECO:0000313" key="20">
    <source>
        <dbReference type="Proteomes" id="UP000486847"/>
    </source>
</evidence>
<dbReference type="EMBL" id="AASWBF010000002">
    <property type="protein sequence ID" value="EFH4959327.1"/>
    <property type="molecule type" value="Genomic_DNA"/>
</dbReference>
<reference evidence="6" key="9">
    <citation type="submission" date="2019-09" db="EMBL/GenBank/DDBJ databases">
        <authorList>
            <consortium name="NCBI Pathogen Detection Project"/>
        </authorList>
    </citation>
    <scope>NUCLEOTIDE SEQUENCE</scope>
    <source>
        <strain evidence="6">EC00618</strain>
        <strain evidence="7">Ecoli[ST-405]</strain>
    </source>
</reference>
<dbReference type="EMBL" id="AASUOH010000015">
    <property type="protein sequence ID" value="EFH0043797.1"/>
    <property type="molecule type" value="Genomic_DNA"/>
</dbReference>
<evidence type="ECO:0000313" key="9">
    <source>
        <dbReference type="EMBL" id="MGE12021.1"/>
    </source>
</evidence>
<reference evidence="11 15" key="1">
    <citation type="submission" date="2016-10" db="EMBL/GenBank/DDBJ databases">
        <title>Comprehensive resistome analysis reveals the prevalence of NDM and MCR-1 in Chinese poultry production.</title>
        <authorList>
            <person name="Wang Y."/>
            <person name="Zhang R."/>
            <person name="Li J."/>
            <person name="Wu Z."/>
            <person name="Wenjuan Y."/>
            <person name="Schwarz S."/>
            <person name="Tyrrell J."/>
            <person name="Zheng Y."/>
            <person name="Wang S."/>
            <person name="Shen Z."/>
            <person name="Liu Z."/>
            <person name="Lei L."/>
            <person name="Li M."/>
            <person name="Zhang Q."/>
            <person name="Wu C."/>
            <person name="Zhang Q."/>
            <person name="Wu Y."/>
            <person name="Walsh T."/>
            <person name="Shen J."/>
        </authorList>
    </citation>
    <scope>NUCLEOTIDE SEQUENCE [LARGE SCALE GENOMIC DNA]</scope>
    <source>
        <strain evidence="11 15">570</strain>
    </source>
</reference>
<evidence type="ECO:0000313" key="16">
    <source>
        <dbReference type="Proteomes" id="UP000245761"/>
    </source>
</evidence>
<dbReference type="EMBL" id="AASOHJ010000005">
    <property type="protein sequence ID" value="EFE8672546.1"/>
    <property type="molecule type" value="Genomic_DNA"/>
</dbReference>
<dbReference type="Gene3D" id="3.30.70.2360">
    <property type="match status" value="1"/>
</dbReference>
<evidence type="ECO:0000313" key="11">
    <source>
        <dbReference type="EMBL" id="OJR56091.1"/>
    </source>
</evidence>
<dbReference type="EMBL" id="DABGYN010000001">
    <property type="protein sequence ID" value="HAJ0832417.1"/>
    <property type="molecule type" value="Genomic_DNA"/>
</dbReference>
<reference evidence="6 26" key="2">
    <citation type="journal article" date="2018" name="Genome Biol.">
        <title>SKESA: strategic k-mer extension for scrupulous assemblies.</title>
        <authorList>
            <person name="Souvorov A."/>
            <person name="Agarwala R."/>
            <person name="Lipman D.J."/>
        </authorList>
    </citation>
    <scope>NUCLEOTIDE SEQUENCE [LARGE SCALE GENOMIC DNA]</scope>
    <source>
        <strain evidence="6">EC00618</strain>
        <strain evidence="26">ecoli[ST-405]</strain>
        <strain evidence="7">Ecoli[ST-405]</strain>
    </source>
</reference>
<reference evidence="10 20" key="10">
    <citation type="submission" date="2019-10" db="EMBL/GenBank/DDBJ databases">
        <title>Comparative genomic analysis of antimicrobial resistant Escherichia coli of diverse origin.</title>
        <authorList>
            <person name="Ghatak S."/>
            <person name="Milton A.P."/>
            <person name="Rhetso K."/>
            <person name="Purkait D."/>
            <person name="Das S."/>
            <person name="Puro K.-U."/>
            <person name="Shakuntala I."/>
            <person name="Sen A."/>
            <person name="Sanjukta R."/>
            <person name="Priya G.B."/>
            <person name="Mawlong M."/>
            <person name="Lyngdoh V."/>
            <person name="Rynghang J."/>
            <person name="Mawphlang B.L."/>
        </authorList>
    </citation>
    <scope>NUCLEOTIDE SEQUENCE [LARGE SCALE GENOMIC DNA]</scope>
    <source>
        <strain evidence="10 20">SE161</strain>
    </source>
</reference>
<evidence type="ECO:0000313" key="1">
    <source>
        <dbReference type="EMBL" id="EFD6885172.1"/>
    </source>
</evidence>
<gene>
    <name evidence="1" type="primary">ghoS</name>
    <name evidence="13" type="synonym">ydiZ</name>
    <name evidence="5" type="ORF">B6R15_001945</name>
    <name evidence="11" type="ORF">BK383_05645</name>
    <name evidence="3" type="ORF">BKL28_002583</name>
    <name evidence="9" type="ORF">D9D43_00170</name>
    <name evidence="12" type="ORF">DD762_19750</name>
    <name evidence="2" type="ORF">F7N46_05230</name>
    <name evidence="4" type="ORF">F9413_02090</name>
    <name evidence="10" type="ORF">F9B07_12065</name>
    <name evidence="1" type="ORF">FZU14_13235</name>
    <name evidence="6" type="ORF">HL563_01465</name>
    <name evidence="7" type="ORF">HLZ39_02735</name>
    <name evidence="13" type="ORF">NCTC10764_01815</name>
    <name evidence="14" type="ORF">NCTC10974_02599</name>
    <name evidence="8" type="ORF">R8G00_02715</name>
</gene>
<dbReference type="EMBL" id="QEMT01000039">
    <property type="protein sequence ID" value="PWH58731.1"/>
    <property type="molecule type" value="Genomic_DNA"/>
</dbReference>
<dbReference type="InterPro" id="IPR038241">
    <property type="entry name" value="GhoS_sf"/>
</dbReference>
<evidence type="ECO:0000313" key="5">
    <source>
        <dbReference type="EMBL" id="EFM7860721.1"/>
    </source>
</evidence>
<evidence type="ECO:0000313" key="26">
    <source>
        <dbReference type="Proteomes" id="UP000842519"/>
    </source>
</evidence>
<reference evidence="5 25" key="6">
    <citation type="submission" date="2018-08" db="EMBL/GenBank/DDBJ databases">
        <authorList>
            <consortium name="GenomeTrakr network: Whole genome sequencing for foodborne pathogen traceback"/>
        </authorList>
    </citation>
    <scope>NUCLEOTIDE SEQUENCE [LARGE SCALE GENOMIC DNA]</scope>
    <source>
        <strain evidence="5 25">NC_STEC194</strain>
    </source>
</reference>
<dbReference type="Proteomes" id="UP000543424">
    <property type="component" value="Unassembled WGS sequence"/>
</dbReference>
<dbReference type="Proteomes" id="UP000842519">
    <property type="component" value="Unassembled WGS sequence"/>
</dbReference>
<reference evidence="3 21" key="5">
    <citation type="submission" date="2018-08" db="EMBL/GenBank/DDBJ databases">
        <authorList>
            <consortium name="PulseNet: The National Subtyping Network for Foodborne Disease Surveillance"/>
            <person name="Tarr C.L."/>
            <person name="Trees E."/>
            <person name="Katz L.S."/>
            <person name="Carleton-Romer H.A."/>
            <person name="Stroika S."/>
            <person name="Kucerova Z."/>
            <person name="Roache K.F."/>
            <person name="Sabol A.L."/>
            <person name="Besser J."/>
            <person name="Gerner-Smidt P."/>
        </authorList>
    </citation>
    <scope>NUCLEOTIDE SEQUENCE [LARGE SCALE GENOMIC DNA]</scope>
    <source>
        <strain evidence="3 21">PNUSAE004760</strain>
    </source>
</reference>
<dbReference type="Proteomes" id="UP000533482">
    <property type="component" value="Unassembled WGS sequence"/>
</dbReference>
<dbReference type="Pfam" id="PF11080">
    <property type="entry name" value="GhoS"/>
    <property type="match status" value="1"/>
</dbReference>
<dbReference type="Proteomes" id="UP000358010">
    <property type="component" value="Unassembled WGS sequence"/>
</dbReference>
<evidence type="ECO:0000313" key="17">
    <source>
        <dbReference type="Proteomes" id="UP000255201"/>
    </source>
</evidence>
<dbReference type="Proteomes" id="UP000486847">
    <property type="component" value="Unassembled WGS sequence"/>
</dbReference>
<evidence type="ECO:0000313" key="13">
    <source>
        <dbReference type="EMBL" id="STE55274.1"/>
    </source>
</evidence>
<sequence length="96" mass="10821">MASGDLVRYVITVMLHEDTLTEINELNNYLTRDGFLLTMTDDDGNIHELGTNTFGLISTQSEEEIRELVSGLTQSATGKDPEIAITTWEEWNSNRK</sequence>
<evidence type="ECO:0000313" key="3">
    <source>
        <dbReference type="EMBL" id="EFH0043797.1"/>
    </source>
</evidence>
<evidence type="ECO:0000313" key="19">
    <source>
        <dbReference type="Proteomes" id="UP000358010"/>
    </source>
</evidence>
<dbReference type="Proteomes" id="UP000255201">
    <property type="component" value="Unassembled WGS sequence"/>
</dbReference>
<reference evidence="1 22" key="8">
    <citation type="submission" date="2019-08" db="EMBL/GenBank/DDBJ databases">
        <authorList>
            <consortium name="NARMS: The National Antimicrobial Resistance Monitoring System"/>
        </authorList>
    </citation>
    <scope>NUCLEOTIDE SEQUENCE [LARGE SCALE GENOMIC DNA]</scope>
    <source>
        <strain evidence="1 22">19MD07CB01-EC</strain>
        <strain evidence="9 18">CVM N17EC0060</strain>
        <strain evidence="4 24">CVM N19EC0130</strain>
        <strain evidence="2 23">FSIS11923834</strain>
    </source>
</reference>
<dbReference type="EMBL" id="AATLXB010000016">
    <property type="protein sequence ID" value="EFM7860721.1"/>
    <property type="molecule type" value="Genomic_DNA"/>
</dbReference>
<evidence type="ECO:0000313" key="23">
    <source>
        <dbReference type="Proteomes" id="UP000533482"/>
    </source>
</evidence>
<evidence type="ECO:0000313" key="22">
    <source>
        <dbReference type="Proteomes" id="UP000531962"/>
    </source>
</evidence>
<dbReference type="GO" id="GO:0004521">
    <property type="term" value="F:RNA endonuclease activity"/>
    <property type="evidence" value="ECO:0007669"/>
    <property type="project" value="InterPro"/>
</dbReference>
<evidence type="ECO:0000313" key="18">
    <source>
        <dbReference type="Proteomes" id="UP000272336"/>
    </source>
</evidence>
<dbReference type="AlphaFoldDB" id="A0A0D8WHD6"/>
<evidence type="ECO:0000313" key="14">
    <source>
        <dbReference type="EMBL" id="VFT69084.1"/>
    </source>
</evidence>
<dbReference type="Proteomes" id="UP000272336">
    <property type="component" value="Unassembled WGS sequence"/>
</dbReference>
<dbReference type="EMBL" id="AASKVF010000016">
    <property type="protein sequence ID" value="EFD6885172.1"/>
    <property type="molecule type" value="Genomic_DNA"/>
</dbReference>
<accession>A0A0J3YAF1</accession>
<dbReference type="Proteomes" id="UP001271591">
    <property type="component" value="Unassembled WGS sequence"/>
</dbReference>
<evidence type="ECO:0000313" key="7">
    <source>
        <dbReference type="EMBL" id="HAJ5803406.1"/>
    </source>
</evidence>
<dbReference type="Proteomes" id="UP000587626">
    <property type="component" value="Unassembled WGS sequence"/>
</dbReference>
<protein>
    <submittedName>
        <fullName evidence="9">Endoribonuclease GhoS</fullName>
    </submittedName>
    <submittedName>
        <fullName evidence="13">Protein</fullName>
    </submittedName>
    <submittedName>
        <fullName evidence="1">Type V toxin-antitoxin system endoribonuclease antitoxin GhoS</fullName>
    </submittedName>
</protein>